<dbReference type="Gene3D" id="3.40.710.10">
    <property type="entry name" value="DD-peptidase/beta-lactamase superfamily"/>
    <property type="match status" value="1"/>
</dbReference>
<gene>
    <name evidence="3" type="ORF">G3I43_34740</name>
</gene>
<feature type="domain" description="Beta-lactamase-related" evidence="2">
    <location>
        <begin position="48"/>
        <end position="406"/>
    </location>
</feature>
<accession>A0A6G3T1X0</accession>
<dbReference type="SUPFAM" id="SSF56601">
    <property type="entry name" value="beta-lactamase/transpeptidase-like"/>
    <property type="match status" value="1"/>
</dbReference>
<comment type="caution">
    <text evidence="3">The sequence shown here is derived from an EMBL/GenBank/DDBJ whole genome shotgun (WGS) entry which is preliminary data.</text>
</comment>
<proteinExistence type="predicted"/>
<reference evidence="3" key="1">
    <citation type="submission" date="2020-01" db="EMBL/GenBank/DDBJ databases">
        <title>Insect and environment-associated Actinomycetes.</title>
        <authorList>
            <person name="Currrie C."/>
            <person name="Chevrette M."/>
            <person name="Carlson C."/>
            <person name="Stubbendieck R."/>
            <person name="Wendt-Pienkowski E."/>
        </authorList>
    </citation>
    <scope>NUCLEOTIDE SEQUENCE</scope>
    <source>
        <strain evidence="3">SID505</strain>
    </source>
</reference>
<dbReference type="InterPro" id="IPR052907">
    <property type="entry name" value="Beta-lactamase/esterase"/>
</dbReference>
<dbReference type="PANTHER" id="PTHR43319:SF3">
    <property type="entry name" value="BETA-LACTAMASE-RELATED DOMAIN-CONTAINING PROTEIN"/>
    <property type="match status" value="1"/>
</dbReference>
<organism evidence="3">
    <name type="scientific">Streptomyces anulatus</name>
    <name type="common">Streptomyces chrysomallus</name>
    <dbReference type="NCBI Taxonomy" id="1892"/>
    <lineage>
        <taxon>Bacteria</taxon>
        <taxon>Bacillati</taxon>
        <taxon>Actinomycetota</taxon>
        <taxon>Actinomycetes</taxon>
        <taxon>Kitasatosporales</taxon>
        <taxon>Streptomycetaceae</taxon>
        <taxon>Streptomyces</taxon>
    </lineage>
</organism>
<name>A0A6G3T1X0_STRAQ</name>
<evidence type="ECO:0000313" key="3">
    <source>
        <dbReference type="EMBL" id="NEB89276.1"/>
    </source>
</evidence>
<evidence type="ECO:0000259" key="2">
    <source>
        <dbReference type="Pfam" id="PF00144"/>
    </source>
</evidence>
<dbReference type="PANTHER" id="PTHR43319">
    <property type="entry name" value="BETA-LACTAMASE-RELATED"/>
    <property type="match status" value="1"/>
</dbReference>
<dbReference type="RefSeq" id="WP_164260943.1">
    <property type="nucleotide sequence ID" value="NZ_CBDRIV010000006.1"/>
</dbReference>
<dbReference type="Pfam" id="PF00144">
    <property type="entry name" value="Beta-lactamase"/>
    <property type="match status" value="1"/>
</dbReference>
<protein>
    <submittedName>
        <fullName evidence="3">Beta-lactamase family protein</fullName>
    </submittedName>
</protein>
<dbReference type="InterPro" id="IPR001466">
    <property type="entry name" value="Beta-lactam-related"/>
</dbReference>
<evidence type="ECO:0000256" key="1">
    <source>
        <dbReference type="SAM" id="MobiDB-lite"/>
    </source>
</evidence>
<dbReference type="AlphaFoldDB" id="A0A6G3T1X0"/>
<sequence>MTTSLVRQVLPRPRPRPTTAAVHGTTAPGFASVRHSFERACRDAGPAGSQGAALAVVRHGETVVDLWHGTADPVTGAPWTGDTLEPVLTGSHGILATAVLLLADMGALALDRPVADYWPEFAVRGKGAVTLRDVLTFTARLPGIAADLDQRDVENPQMMAALLELHSPEDDPRAGGVLHGPWTAGWIAAEVIRRVDGRDLDLFFLEEIAGPLGLDIHFGLVPDQLPHTARISYDAGFRARFPAPDGGTGRSGAGGGGADLSDRVWNNPSPFPSDAGVWSESRRRYAVIPSLGAYASARGLARLQGILAADAVRAPGEEPLLLSRRTLDQARSFWVEGLDPLLGGISAYGEGGLQLLDEGLHPDVRSGAFGHQGPGGIAYQVWPQAGTGAALVRSRLTADPGGQVLDEVANAVADAVAVADSVADSVARSLRTTA</sequence>
<dbReference type="EMBL" id="JAAGMK010000977">
    <property type="protein sequence ID" value="NEB89276.1"/>
    <property type="molecule type" value="Genomic_DNA"/>
</dbReference>
<dbReference type="InterPro" id="IPR012338">
    <property type="entry name" value="Beta-lactam/transpept-like"/>
</dbReference>
<feature type="region of interest" description="Disordered" evidence="1">
    <location>
        <begin position="1"/>
        <end position="24"/>
    </location>
</feature>